<dbReference type="InterPro" id="IPR031312">
    <property type="entry name" value="Na/sul_symport_CS"/>
</dbReference>
<dbReference type="AlphaFoldDB" id="A0ABD2PJ43"/>
<feature type="transmembrane region" description="Helical" evidence="7">
    <location>
        <begin position="187"/>
        <end position="206"/>
    </location>
</feature>
<evidence type="ECO:0000256" key="5">
    <source>
        <dbReference type="ARBA" id="ARBA00022989"/>
    </source>
</evidence>
<evidence type="ECO:0000313" key="8">
    <source>
        <dbReference type="EMBL" id="KAL3306988.1"/>
    </source>
</evidence>
<gene>
    <name evidence="8" type="ORF">Ciccas_014513</name>
</gene>
<keyword evidence="5 7" id="KW-1133">Transmembrane helix</keyword>
<feature type="transmembrane region" description="Helical" evidence="7">
    <location>
        <begin position="132"/>
        <end position="151"/>
    </location>
</feature>
<organism evidence="8 9">
    <name type="scientific">Cichlidogyrus casuarinus</name>
    <dbReference type="NCBI Taxonomy" id="1844966"/>
    <lineage>
        <taxon>Eukaryota</taxon>
        <taxon>Metazoa</taxon>
        <taxon>Spiralia</taxon>
        <taxon>Lophotrochozoa</taxon>
        <taxon>Platyhelminthes</taxon>
        <taxon>Monogenea</taxon>
        <taxon>Monopisthocotylea</taxon>
        <taxon>Dactylogyridea</taxon>
        <taxon>Ancyrocephalidae</taxon>
        <taxon>Cichlidogyrus</taxon>
    </lineage>
</organism>
<dbReference type="GO" id="GO:0016020">
    <property type="term" value="C:membrane"/>
    <property type="evidence" value="ECO:0007669"/>
    <property type="project" value="UniProtKB-SubCell"/>
</dbReference>
<evidence type="ECO:0000256" key="3">
    <source>
        <dbReference type="ARBA" id="ARBA00022448"/>
    </source>
</evidence>
<comment type="caution">
    <text evidence="8">The sequence shown here is derived from an EMBL/GenBank/DDBJ whole genome shotgun (WGS) entry which is preliminary data.</text>
</comment>
<comment type="similarity">
    <text evidence="2">Belongs to the SLC13A/DASS transporter (TC 2.A.47) family. NADC subfamily.</text>
</comment>
<keyword evidence="3" id="KW-0813">Transport</keyword>
<evidence type="ECO:0000256" key="6">
    <source>
        <dbReference type="ARBA" id="ARBA00023136"/>
    </source>
</evidence>
<dbReference type="GO" id="GO:0015141">
    <property type="term" value="F:succinate transmembrane transporter activity"/>
    <property type="evidence" value="ECO:0007669"/>
    <property type="project" value="UniProtKB-ARBA"/>
</dbReference>
<dbReference type="InterPro" id="IPR001898">
    <property type="entry name" value="SLC13A/DASS"/>
</dbReference>
<keyword evidence="9" id="KW-1185">Reference proteome</keyword>
<dbReference type="EMBL" id="JBJKFK010008753">
    <property type="protein sequence ID" value="KAL3306988.1"/>
    <property type="molecule type" value="Genomic_DNA"/>
</dbReference>
<dbReference type="PANTHER" id="PTHR10283:SF82">
    <property type="entry name" value="SOLUTE CARRIER FAMILY 13 MEMBER 2"/>
    <property type="match status" value="1"/>
</dbReference>
<accession>A0ABD2PJ43</accession>
<evidence type="ECO:0000256" key="4">
    <source>
        <dbReference type="ARBA" id="ARBA00022692"/>
    </source>
</evidence>
<evidence type="ECO:0008006" key="10">
    <source>
        <dbReference type="Google" id="ProtNLM"/>
    </source>
</evidence>
<dbReference type="PANTHER" id="PTHR10283">
    <property type="entry name" value="SOLUTE CARRIER FAMILY 13 MEMBER"/>
    <property type="match status" value="1"/>
</dbReference>
<dbReference type="Pfam" id="PF00939">
    <property type="entry name" value="Na_sulph_symp"/>
    <property type="match status" value="1"/>
</dbReference>
<name>A0ABD2PJ43_9PLAT</name>
<evidence type="ECO:0000256" key="1">
    <source>
        <dbReference type="ARBA" id="ARBA00004141"/>
    </source>
</evidence>
<feature type="transmembrane region" description="Helical" evidence="7">
    <location>
        <begin position="87"/>
        <end position="120"/>
    </location>
</feature>
<dbReference type="Proteomes" id="UP001626550">
    <property type="component" value="Unassembled WGS sequence"/>
</dbReference>
<proteinExistence type="inferred from homology"/>
<evidence type="ECO:0000256" key="2">
    <source>
        <dbReference type="ARBA" id="ARBA00006772"/>
    </source>
</evidence>
<keyword evidence="6 7" id="KW-0472">Membrane</keyword>
<comment type="subcellular location">
    <subcellularLocation>
        <location evidence="1">Membrane</location>
        <topology evidence="1">Multi-pass membrane protein</topology>
    </subcellularLocation>
</comment>
<evidence type="ECO:0000313" key="9">
    <source>
        <dbReference type="Proteomes" id="UP001626550"/>
    </source>
</evidence>
<dbReference type="PROSITE" id="PS01271">
    <property type="entry name" value="NA_SULFATE"/>
    <property type="match status" value="1"/>
</dbReference>
<sequence length="229" mass="25649">MWPRKNPLTNIKAIWRKHHSVQEPGQEQNRSAIKDESLFLLPWEVVNKRFPWGILFTLGGSFALSAISQESGLSHWTGEKLTHMDHFPPQLMVFIISLITCIVTELASNVATATILLPIVMELACSLRKNPFLFAFPLTISSSFAFCLPVGTPPNAIVYSTGRVTVRQMVSFSLAASNRVRQFCTGILLNLIGVLICTVSTITYAYPLFNLDHTPDWANNTLMHLHTRP</sequence>
<reference evidence="8 9" key="1">
    <citation type="submission" date="2024-11" db="EMBL/GenBank/DDBJ databases">
        <title>Adaptive evolution of stress response genes in parasites aligns with host niche diversity.</title>
        <authorList>
            <person name="Hahn C."/>
            <person name="Resl P."/>
        </authorList>
    </citation>
    <scope>NUCLEOTIDE SEQUENCE [LARGE SCALE GENOMIC DNA]</scope>
    <source>
        <strain evidence="8">EGGRZ-B1_66</strain>
        <tissue evidence="8">Body</tissue>
    </source>
</reference>
<protein>
    <recommendedName>
        <fullName evidence="10">Solute carrier family 13 member 4</fullName>
    </recommendedName>
</protein>
<keyword evidence="4 7" id="KW-0812">Transmembrane</keyword>
<evidence type="ECO:0000256" key="7">
    <source>
        <dbReference type="SAM" id="Phobius"/>
    </source>
</evidence>